<dbReference type="GO" id="GO:0003676">
    <property type="term" value="F:nucleic acid binding"/>
    <property type="evidence" value="ECO:0007669"/>
    <property type="project" value="InterPro"/>
</dbReference>
<feature type="domain" description="RNase H type-1" evidence="2">
    <location>
        <begin position="169"/>
        <end position="325"/>
    </location>
</feature>
<accession>A0A9W9SNV4</accession>
<evidence type="ECO:0000259" key="2">
    <source>
        <dbReference type="PROSITE" id="PS50879"/>
    </source>
</evidence>
<feature type="region of interest" description="Disordered" evidence="1">
    <location>
        <begin position="432"/>
        <end position="451"/>
    </location>
</feature>
<feature type="compositionally biased region" description="Basic and acidic residues" evidence="1">
    <location>
        <begin position="667"/>
        <end position="684"/>
    </location>
</feature>
<feature type="compositionally biased region" description="Polar residues" evidence="1">
    <location>
        <begin position="432"/>
        <end position="446"/>
    </location>
</feature>
<dbReference type="EMBL" id="JAPZBS010000002">
    <property type="protein sequence ID" value="KAJ5381937.1"/>
    <property type="molecule type" value="Genomic_DNA"/>
</dbReference>
<comment type="caution">
    <text evidence="3">The sequence shown here is derived from an EMBL/GenBank/DDBJ whole genome shotgun (WGS) entry which is preliminary data.</text>
</comment>
<gene>
    <name evidence="3" type="ORF">N7496_004365</name>
</gene>
<feature type="region of interest" description="Disordered" evidence="1">
    <location>
        <begin position="639"/>
        <end position="684"/>
    </location>
</feature>
<dbReference type="Proteomes" id="UP001147782">
    <property type="component" value="Unassembled WGS sequence"/>
</dbReference>
<dbReference type="CDD" id="cd09276">
    <property type="entry name" value="Rnase_HI_RT_non_LTR"/>
    <property type="match status" value="1"/>
</dbReference>
<dbReference type="AlphaFoldDB" id="A0A9W9SNV4"/>
<dbReference type="SUPFAM" id="SSF53098">
    <property type="entry name" value="Ribonuclease H-like"/>
    <property type="match status" value="1"/>
</dbReference>
<dbReference type="InterPro" id="IPR012337">
    <property type="entry name" value="RNaseH-like_sf"/>
</dbReference>
<evidence type="ECO:0000313" key="3">
    <source>
        <dbReference type="EMBL" id="KAJ5381937.1"/>
    </source>
</evidence>
<dbReference type="GeneID" id="81436473"/>
<dbReference type="Gene3D" id="3.30.420.10">
    <property type="entry name" value="Ribonuclease H-like superfamily/Ribonuclease H"/>
    <property type="match status" value="1"/>
</dbReference>
<evidence type="ECO:0000313" key="4">
    <source>
        <dbReference type="Proteomes" id="UP001147782"/>
    </source>
</evidence>
<dbReference type="PROSITE" id="PS50879">
    <property type="entry name" value="RNASE_H_1"/>
    <property type="match status" value="1"/>
</dbReference>
<evidence type="ECO:0000256" key="1">
    <source>
        <dbReference type="SAM" id="MobiDB-lite"/>
    </source>
</evidence>
<proteinExistence type="predicted"/>
<feature type="region of interest" description="Disordered" evidence="1">
    <location>
        <begin position="18"/>
        <end position="137"/>
    </location>
</feature>
<keyword evidence="4" id="KW-1185">Reference proteome</keyword>
<name>A0A9W9SNV4_9EURO</name>
<feature type="compositionally biased region" description="Polar residues" evidence="1">
    <location>
        <begin position="37"/>
        <end position="58"/>
    </location>
</feature>
<reference evidence="3" key="1">
    <citation type="submission" date="2022-11" db="EMBL/GenBank/DDBJ databases">
        <authorList>
            <person name="Petersen C."/>
        </authorList>
    </citation>
    <scope>NUCLEOTIDE SEQUENCE</scope>
    <source>
        <strain evidence="3">IBT 29864</strain>
    </source>
</reference>
<dbReference type="GO" id="GO:0004523">
    <property type="term" value="F:RNA-DNA hybrid ribonuclease activity"/>
    <property type="evidence" value="ECO:0007669"/>
    <property type="project" value="InterPro"/>
</dbReference>
<dbReference type="InterPro" id="IPR002156">
    <property type="entry name" value="RNaseH_domain"/>
</dbReference>
<sequence length="684" mass="74555">MSDERRKALVGLPTYLRQSADTVLTKDQPAHIGHPQSPRSRPSNESLSPPTHHLTPNASAYPVVPPFRLASERLSLQQDPVQDKDKASLKRKRPPEPAPTTSSEPPIEDKDNESLKRKRSHEPAPASSKPETPGPAKICRFQGVIEHRRWEEAMDFAADMGDCELSTDKVHRHIFWTDGSIVQGACAAAAVVWKQPPSSKWMTEGHPYPYLTQNTEVVEMFAIAHALRRAVDEVRQARSRVTGGPHLQVTHEVFVFTDSLGALNSIKEDAWGFHTLGKCEQAHTIIDYSIELRSLGARLELHLVPGHSNVPGNMEAHRAAKKAAHHTADQAGITSNEEGFALHKKQGSVAIIVLSAPLLVPASPVPARCSKGSRGRALRKYRDLLAQPIRNLTPLNAGSTLATGDQDKTQIARVITPALSSLHWFTPIKARQTPSTVDSPQSQSVGEQEPVLKKRKIETAAAESLSLPGPRPFGPGLFTSNASSRRLGIDNARSFFKAGRLSYPPAKDVSAAILNTPQSIITTSKMRSFASPEEPRDGLSLATISSIDDVKPNARQSVTLPSRPLWNPDVCPTPTSVFMASQMKSFASPEVPKDGLTLAPNSWFHEGKMKQIGELPVSPSIRDVPKTPAFFVTTSKLRSFASPGEPQDGPTLAPIPPSFDGELQDCGAKESSEHDRPEDLARKK</sequence>
<dbReference type="OrthoDB" id="3548481at2759"/>
<organism evidence="3 4">
    <name type="scientific">Penicillium cataractarum</name>
    <dbReference type="NCBI Taxonomy" id="2100454"/>
    <lineage>
        <taxon>Eukaryota</taxon>
        <taxon>Fungi</taxon>
        <taxon>Dikarya</taxon>
        <taxon>Ascomycota</taxon>
        <taxon>Pezizomycotina</taxon>
        <taxon>Eurotiomycetes</taxon>
        <taxon>Eurotiomycetidae</taxon>
        <taxon>Eurotiales</taxon>
        <taxon>Aspergillaceae</taxon>
        <taxon>Penicillium</taxon>
    </lineage>
</organism>
<dbReference type="RefSeq" id="XP_056559508.1">
    <property type="nucleotide sequence ID" value="XM_056697296.1"/>
</dbReference>
<reference evidence="3" key="2">
    <citation type="journal article" date="2023" name="IMA Fungus">
        <title>Comparative genomic study of the Penicillium genus elucidates a diverse pangenome and 15 lateral gene transfer events.</title>
        <authorList>
            <person name="Petersen C."/>
            <person name="Sorensen T."/>
            <person name="Nielsen M.R."/>
            <person name="Sondergaard T.E."/>
            <person name="Sorensen J.L."/>
            <person name="Fitzpatrick D.A."/>
            <person name="Frisvad J.C."/>
            <person name="Nielsen K.L."/>
        </authorList>
    </citation>
    <scope>NUCLEOTIDE SEQUENCE</scope>
    <source>
        <strain evidence="3">IBT 29864</strain>
    </source>
</reference>
<protein>
    <recommendedName>
        <fullName evidence="2">RNase H type-1 domain-containing protein</fullName>
    </recommendedName>
</protein>
<dbReference type="InterPro" id="IPR036397">
    <property type="entry name" value="RNaseH_sf"/>
</dbReference>